<reference evidence="10 11" key="1">
    <citation type="journal article" date="2022" name="Gigascience">
        <title>A chromosome-level genome assembly and annotation of the desert horned lizard, Phrynosoma platyrhinos, provides insight into chromosomal rearrangements among reptiles.</title>
        <authorList>
            <person name="Koochekian N."/>
            <person name="Ascanio A."/>
            <person name="Farleigh K."/>
            <person name="Card D.C."/>
            <person name="Schield D.R."/>
            <person name="Castoe T.A."/>
            <person name="Jezkova T."/>
        </authorList>
    </citation>
    <scope>NUCLEOTIDE SEQUENCE [LARGE SCALE GENOMIC DNA]</scope>
    <source>
        <strain evidence="10">NK-2021</strain>
    </source>
</reference>
<dbReference type="SUPFAM" id="SSF53474">
    <property type="entry name" value="alpha/beta-Hydrolases"/>
    <property type="match status" value="1"/>
</dbReference>
<accession>A0ABQ7TKH0</accession>
<comment type="similarity">
    <text evidence="2">Belongs to the AB hydrolase superfamily.</text>
</comment>
<comment type="catalytic activity">
    <reaction evidence="1">
        <text>Hydrolyzes glycerol monoesters of long-chain fatty acids.</text>
        <dbReference type="EC" id="3.1.1.23"/>
    </reaction>
</comment>
<comment type="function">
    <text evidence="8">Lipase that preferentially hydrolysis medium-chain saturated monoacylglycerols including 2-arachidonoylglycerol. Through 2-arachidonoylglycerol degradation may regulate endocannabinoid signaling pathways. Also has a lysophosphatidyl lipase activity with a preference for lysophosphatidylglycerol among other lysophospholipids. Also able to degrade bis(monoacylglycero)phosphate (BMP) and constitutes the major enzyme for BMP catabolism. BMP, also known as lysobisphosphatidic acid, is enriched in late endosomes and lysosomes and plays a key role in the formation of intraluminal vesicles and in lipid sorting.</text>
</comment>
<gene>
    <name evidence="10" type="ORF">JD844_013197</name>
</gene>
<evidence type="ECO:0000256" key="1">
    <source>
        <dbReference type="ARBA" id="ARBA00001613"/>
    </source>
</evidence>
<keyword evidence="11" id="KW-1185">Reference proteome</keyword>
<dbReference type="InterPro" id="IPR000073">
    <property type="entry name" value="AB_hydrolase_1"/>
</dbReference>
<dbReference type="EC" id="3.1.1.23" evidence="3"/>
<comment type="subcellular location">
    <subcellularLocation>
        <location evidence="4">Late endosome membrane</location>
        <topology evidence="4">Single-pass type II membrane protein</topology>
    </subcellularLocation>
    <subcellularLocation>
        <location evidence="5">Lysosome membrane</location>
        <topology evidence="5">Single-pass type II membrane protein</topology>
    </subcellularLocation>
    <subcellularLocation>
        <location evidence="6">Mitochondrion membrane</location>
        <topology evidence="6">Single-pass type II membrane protein</topology>
    </subcellularLocation>
</comment>
<dbReference type="PANTHER" id="PTHR43798">
    <property type="entry name" value="MONOACYLGLYCEROL LIPASE"/>
    <property type="match status" value="1"/>
</dbReference>
<dbReference type="InterPro" id="IPR029058">
    <property type="entry name" value="AB_hydrolase_fold"/>
</dbReference>
<feature type="domain" description="AB hydrolase-1" evidence="9">
    <location>
        <begin position="101"/>
        <end position="157"/>
    </location>
</feature>
<comment type="catalytic activity">
    <reaction evidence="7">
        <text>1-dodecanoylglycerol + H2O = dodecanoate + glycerol + H(+)</text>
        <dbReference type="Rhea" id="RHEA:44316"/>
        <dbReference type="ChEBI" id="CHEBI:15377"/>
        <dbReference type="ChEBI" id="CHEBI:15378"/>
        <dbReference type="ChEBI" id="CHEBI:17754"/>
        <dbReference type="ChEBI" id="CHEBI:18262"/>
        <dbReference type="ChEBI" id="CHEBI:75539"/>
    </reaction>
</comment>
<evidence type="ECO:0000313" key="10">
    <source>
        <dbReference type="EMBL" id="KAH0630295.1"/>
    </source>
</evidence>
<organism evidence="10 11">
    <name type="scientific">Phrynosoma platyrhinos</name>
    <name type="common">Desert horned lizard</name>
    <dbReference type="NCBI Taxonomy" id="52577"/>
    <lineage>
        <taxon>Eukaryota</taxon>
        <taxon>Metazoa</taxon>
        <taxon>Chordata</taxon>
        <taxon>Craniata</taxon>
        <taxon>Vertebrata</taxon>
        <taxon>Euteleostomi</taxon>
        <taxon>Lepidosauria</taxon>
        <taxon>Squamata</taxon>
        <taxon>Bifurcata</taxon>
        <taxon>Unidentata</taxon>
        <taxon>Episquamata</taxon>
        <taxon>Toxicofera</taxon>
        <taxon>Iguania</taxon>
        <taxon>Phrynosomatidae</taxon>
        <taxon>Phrynosomatinae</taxon>
        <taxon>Phrynosoma</taxon>
    </lineage>
</organism>
<evidence type="ECO:0000256" key="5">
    <source>
        <dbReference type="ARBA" id="ARBA00037874"/>
    </source>
</evidence>
<evidence type="ECO:0000256" key="7">
    <source>
        <dbReference type="ARBA" id="ARBA00047662"/>
    </source>
</evidence>
<dbReference type="InterPro" id="IPR050266">
    <property type="entry name" value="AB_hydrolase_sf"/>
</dbReference>
<evidence type="ECO:0000256" key="3">
    <source>
        <dbReference type="ARBA" id="ARBA00013254"/>
    </source>
</evidence>
<sequence>MFDFSGLKYPEDNEFIKHLKELQKSQRLASENPLVPLNMKESDNLFKVGVFSAKVPRQVKISTEDHNATICLVIIKGLLKQHEHDRKFYLKCFIDLSRGENMYHLHDNMSKITTPTQVIWGKNDKILDPSGAEILASAIPGTQVHMLDKCGHFILIDLPKIPIDLIMDFHTSVWYMINKKLE</sequence>
<evidence type="ECO:0000256" key="8">
    <source>
        <dbReference type="ARBA" id="ARBA00049568"/>
    </source>
</evidence>
<dbReference type="PANTHER" id="PTHR43798:SF5">
    <property type="entry name" value="MONOACYLGLYCEROL LIPASE ABHD6"/>
    <property type="match status" value="1"/>
</dbReference>
<dbReference type="Gene3D" id="3.40.50.1820">
    <property type="entry name" value="alpha/beta hydrolase"/>
    <property type="match status" value="1"/>
</dbReference>
<evidence type="ECO:0000256" key="6">
    <source>
        <dbReference type="ARBA" id="ARBA00046308"/>
    </source>
</evidence>
<evidence type="ECO:0000256" key="4">
    <source>
        <dbReference type="ARBA" id="ARBA00037797"/>
    </source>
</evidence>
<proteinExistence type="inferred from homology"/>
<dbReference type="Proteomes" id="UP000826234">
    <property type="component" value="Unassembled WGS sequence"/>
</dbReference>
<evidence type="ECO:0000313" key="11">
    <source>
        <dbReference type="Proteomes" id="UP000826234"/>
    </source>
</evidence>
<evidence type="ECO:0000259" key="9">
    <source>
        <dbReference type="Pfam" id="PF00561"/>
    </source>
</evidence>
<name>A0ABQ7TKH0_PHRPL</name>
<protein>
    <recommendedName>
        <fullName evidence="3">acylglycerol lipase</fullName>
        <ecNumber evidence="3">3.1.1.23</ecNumber>
    </recommendedName>
</protein>
<comment type="caution">
    <text evidence="10">The sequence shown here is derived from an EMBL/GenBank/DDBJ whole genome shotgun (WGS) entry which is preliminary data.</text>
</comment>
<evidence type="ECO:0000256" key="2">
    <source>
        <dbReference type="ARBA" id="ARBA00008645"/>
    </source>
</evidence>
<dbReference type="Pfam" id="PF00561">
    <property type="entry name" value="Abhydrolase_1"/>
    <property type="match status" value="1"/>
</dbReference>
<dbReference type="EMBL" id="JAIPUX010000439">
    <property type="protein sequence ID" value="KAH0630295.1"/>
    <property type="molecule type" value="Genomic_DNA"/>
</dbReference>